<gene>
    <name evidence="14" type="ORF">KP509_16G046900</name>
</gene>
<evidence type="ECO:0000256" key="3">
    <source>
        <dbReference type="ARBA" id="ARBA00022692"/>
    </source>
</evidence>
<evidence type="ECO:0000259" key="13">
    <source>
        <dbReference type="PROSITE" id="PS50011"/>
    </source>
</evidence>
<dbReference type="SUPFAM" id="SSF56112">
    <property type="entry name" value="Protein kinase-like (PK-like)"/>
    <property type="match status" value="1"/>
</dbReference>
<organism evidence="14 15">
    <name type="scientific">Ceratopteris richardii</name>
    <name type="common">Triangle waterfern</name>
    <dbReference type="NCBI Taxonomy" id="49495"/>
    <lineage>
        <taxon>Eukaryota</taxon>
        <taxon>Viridiplantae</taxon>
        <taxon>Streptophyta</taxon>
        <taxon>Embryophyta</taxon>
        <taxon>Tracheophyta</taxon>
        <taxon>Polypodiopsida</taxon>
        <taxon>Polypodiidae</taxon>
        <taxon>Polypodiales</taxon>
        <taxon>Pteridineae</taxon>
        <taxon>Pteridaceae</taxon>
        <taxon>Parkerioideae</taxon>
        <taxon>Ceratopteris</taxon>
    </lineage>
</organism>
<dbReference type="Pfam" id="PF13855">
    <property type="entry name" value="LRR_8"/>
    <property type="match status" value="1"/>
</dbReference>
<dbReference type="Pfam" id="PF00560">
    <property type="entry name" value="LRR_1"/>
    <property type="match status" value="1"/>
</dbReference>
<protein>
    <recommendedName>
        <fullName evidence="13">Protein kinase domain-containing protein</fullName>
    </recommendedName>
</protein>
<keyword evidence="8 12" id="KW-1133">Transmembrane helix</keyword>
<name>A0A8T2T255_CERRI</name>
<dbReference type="Gene3D" id="3.30.200.20">
    <property type="entry name" value="Phosphorylase Kinase, domain 1"/>
    <property type="match status" value="1"/>
</dbReference>
<dbReference type="GO" id="GO:0005524">
    <property type="term" value="F:ATP binding"/>
    <property type="evidence" value="ECO:0007669"/>
    <property type="project" value="UniProtKB-KW"/>
</dbReference>
<keyword evidence="10" id="KW-0325">Glycoprotein</keyword>
<keyword evidence="6" id="KW-0547">Nucleotide-binding</keyword>
<dbReference type="AlphaFoldDB" id="A0A8T2T255"/>
<evidence type="ECO:0000256" key="2">
    <source>
        <dbReference type="ARBA" id="ARBA00022614"/>
    </source>
</evidence>
<evidence type="ECO:0000256" key="9">
    <source>
        <dbReference type="ARBA" id="ARBA00023136"/>
    </source>
</evidence>
<dbReference type="InterPro" id="IPR011009">
    <property type="entry name" value="Kinase-like_dom_sf"/>
</dbReference>
<evidence type="ECO:0000256" key="1">
    <source>
        <dbReference type="ARBA" id="ARBA00004370"/>
    </source>
</evidence>
<comment type="subcellular location">
    <subcellularLocation>
        <location evidence="1">Membrane</location>
    </subcellularLocation>
</comment>
<feature type="region of interest" description="Disordered" evidence="11">
    <location>
        <begin position="679"/>
        <end position="711"/>
    </location>
</feature>
<feature type="transmembrane region" description="Helical" evidence="12">
    <location>
        <begin position="318"/>
        <end position="341"/>
    </location>
</feature>
<evidence type="ECO:0000256" key="5">
    <source>
        <dbReference type="ARBA" id="ARBA00022737"/>
    </source>
</evidence>
<feature type="domain" description="Protein kinase" evidence="13">
    <location>
        <begin position="402"/>
        <end position="675"/>
    </location>
</feature>
<keyword evidence="7" id="KW-0067">ATP-binding</keyword>
<feature type="compositionally biased region" description="Polar residues" evidence="11">
    <location>
        <begin position="694"/>
        <end position="711"/>
    </location>
</feature>
<keyword evidence="2" id="KW-0433">Leucine-rich repeat</keyword>
<accession>A0A8T2T255</accession>
<feature type="compositionally biased region" description="Low complexity" evidence="11">
    <location>
        <begin position="271"/>
        <end position="288"/>
    </location>
</feature>
<keyword evidence="15" id="KW-1185">Reference proteome</keyword>
<dbReference type="FunFam" id="3.80.10.10:FF:000400">
    <property type="entry name" value="Nuclear pore complex protein NUP107"/>
    <property type="match status" value="1"/>
</dbReference>
<keyword evidence="3 12" id="KW-0812">Transmembrane</keyword>
<dbReference type="Gene3D" id="1.10.510.10">
    <property type="entry name" value="Transferase(Phosphotransferase) domain 1"/>
    <property type="match status" value="1"/>
</dbReference>
<dbReference type="InterPro" id="IPR046959">
    <property type="entry name" value="PRK1-6/SRF4-like"/>
</dbReference>
<dbReference type="FunFam" id="3.30.200.20:FF:000307">
    <property type="entry name" value="pollen receptor-like kinase 1"/>
    <property type="match status" value="1"/>
</dbReference>
<evidence type="ECO:0000256" key="8">
    <source>
        <dbReference type="ARBA" id="ARBA00022989"/>
    </source>
</evidence>
<dbReference type="InterPro" id="IPR032675">
    <property type="entry name" value="LRR_dom_sf"/>
</dbReference>
<keyword evidence="5" id="KW-0677">Repeat</keyword>
<evidence type="ECO:0000313" key="14">
    <source>
        <dbReference type="EMBL" id="KAH7387886.1"/>
    </source>
</evidence>
<evidence type="ECO:0000256" key="12">
    <source>
        <dbReference type="SAM" id="Phobius"/>
    </source>
</evidence>
<reference evidence="14" key="1">
    <citation type="submission" date="2021-08" db="EMBL/GenBank/DDBJ databases">
        <title>WGS assembly of Ceratopteris richardii.</title>
        <authorList>
            <person name="Marchant D.B."/>
            <person name="Chen G."/>
            <person name="Jenkins J."/>
            <person name="Shu S."/>
            <person name="Leebens-Mack J."/>
            <person name="Grimwood J."/>
            <person name="Schmutz J."/>
            <person name="Soltis P."/>
            <person name="Soltis D."/>
            <person name="Chen Z.-H."/>
        </authorList>
    </citation>
    <scope>NUCLEOTIDE SEQUENCE</scope>
    <source>
        <strain evidence="14">Whitten #5841</strain>
        <tissue evidence="14">Leaf</tissue>
    </source>
</reference>
<keyword evidence="9 12" id="KW-0472">Membrane</keyword>
<evidence type="ECO:0000256" key="4">
    <source>
        <dbReference type="ARBA" id="ARBA00022729"/>
    </source>
</evidence>
<dbReference type="InterPro" id="IPR013210">
    <property type="entry name" value="LRR_N_plant-typ"/>
</dbReference>
<evidence type="ECO:0000256" key="10">
    <source>
        <dbReference type="ARBA" id="ARBA00023180"/>
    </source>
</evidence>
<keyword evidence="4" id="KW-0732">Signal</keyword>
<evidence type="ECO:0000313" key="15">
    <source>
        <dbReference type="Proteomes" id="UP000825935"/>
    </source>
</evidence>
<dbReference type="Gene3D" id="3.80.10.10">
    <property type="entry name" value="Ribonuclease Inhibitor"/>
    <property type="match status" value="2"/>
</dbReference>
<proteinExistence type="predicted"/>
<feature type="region of interest" description="Disordered" evidence="11">
    <location>
        <begin position="259"/>
        <end position="307"/>
    </location>
</feature>
<dbReference type="InterPro" id="IPR001611">
    <property type="entry name" value="Leu-rich_rpt"/>
</dbReference>
<dbReference type="InterPro" id="IPR001245">
    <property type="entry name" value="Ser-Thr/Tyr_kinase_cat_dom"/>
</dbReference>
<dbReference type="PROSITE" id="PS50011">
    <property type="entry name" value="PROTEIN_KINASE_DOM"/>
    <property type="match status" value="1"/>
</dbReference>
<dbReference type="Pfam" id="PF08263">
    <property type="entry name" value="LRRNT_2"/>
    <property type="match status" value="1"/>
</dbReference>
<dbReference type="CDD" id="cd14066">
    <property type="entry name" value="STKc_IRAK"/>
    <property type="match status" value="1"/>
</dbReference>
<dbReference type="SUPFAM" id="SSF52058">
    <property type="entry name" value="L domain-like"/>
    <property type="match status" value="1"/>
</dbReference>
<dbReference type="PANTHER" id="PTHR48007:SF4">
    <property type="entry name" value="LEUCINE-RICH REPEAT RECEPTOR-LIKE PROTEIN KINASE PXC1"/>
    <property type="match status" value="1"/>
</dbReference>
<comment type="caution">
    <text evidence="14">The sequence shown here is derived from an EMBL/GenBank/DDBJ whole genome shotgun (WGS) entry which is preliminary data.</text>
</comment>
<dbReference type="EMBL" id="CM035421">
    <property type="protein sequence ID" value="KAH7387886.1"/>
    <property type="molecule type" value="Genomic_DNA"/>
</dbReference>
<dbReference type="OrthoDB" id="4062651at2759"/>
<evidence type="ECO:0000256" key="7">
    <source>
        <dbReference type="ARBA" id="ARBA00022840"/>
    </source>
</evidence>
<dbReference type="GO" id="GO:0004672">
    <property type="term" value="F:protein kinase activity"/>
    <property type="evidence" value="ECO:0007669"/>
    <property type="project" value="InterPro"/>
</dbReference>
<evidence type="ECO:0000256" key="6">
    <source>
        <dbReference type="ARBA" id="ARBA00022741"/>
    </source>
</evidence>
<dbReference type="PANTHER" id="PTHR48007">
    <property type="entry name" value="LEUCINE-RICH REPEAT RECEPTOR-LIKE PROTEIN KINASE PXC1"/>
    <property type="match status" value="1"/>
</dbReference>
<sequence>MLLGFCTAKKLIRGSQIGVPWPAKDNLMNRVKKSHFDFFFMMLCILPHAMASQSDLSALQTFKSSCFSGGQELSSWTGEDPCSGIWYGIRCDRGRVTRLVMNKVPLNCSIHALSELDEIRVLSLYGDYLYGPLPNMSNWRHLRLLYLSHNSFTGSIPDFTTIVPGIRRLDLSNNFLTGSIPSSINGLLSLSTLRLQGNELSGAIPDLHLNSLKDFNVSDNYLSGPIPSSLSSFPASSFNGNRELCGHPLSICQKISPSVRNGSSDGEGHHPTIISSSPSLLGPSSPSFFPSPSPPYPSTASPSSERRTRYTVRIGVDVLVAIIAGDIVVVILICFAFIMYYRRKYRRPTSPKCPNETKKKKNRSCLHISTTVVGSREDAEAEKGQLVFLDDRRQFVLEDLLHASAEMLGKGCYGTSYKAVLEDGLCVVVKRLKDANGRSRKEFEQQIDLIGRVRHPNVVCLRAYFFTREEKLLVYDYLACGSLHALLHGNRVPGRTPFDWTTRLKLALGAARGLAFIHHNCKAQKLPHGNVKSSNILVDRNGNACVSDFGLVLMAGPAAAASRAPGYRAPEYLSTRQACQRGDVYSFGVLLLEILTGKMPTQANGLERGTDLPKWVQSVVQEEWTAEVFDPELKRYKNNEEEMVSMLQIAMACVSHEPEHRPKMSQVVRMIENIIGVVGGKGDQQTPMRIDSFDSLSMSPGVSEDTTGTSQ</sequence>
<dbReference type="Pfam" id="PF07714">
    <property type="entry name" value="PK_Tyr_Ser-Thr"/>
    <property type="match status" value="1"/>
</dbReference>
<dbReference type="InterPro" id="IPR000719">
    <property type="entry name" value="Prot_kinase_dom"/>
</dbReference>
<dbReference type="Proteomes" id="UP000825935">
    <property type="component" value="Chromosome 16"/>
</dbReference>
<evidence type="ECO:0000256" key="11">
    <source>
        <dbReference type="SAM" id="MobiDB-lite"/>
    </source>
</evidence>
<dbReference type="FunFam" id="1.10.510.10:FF:000095">
    <property type="entry name" value="protein STRUBBELIG-RECEPTOR FAMILY 8"/>
    <property type="match status" value="1"/>
</dbReference>
<dbReference type="GO" id="GO:0016020">
    <property type="term" value="C:membrane"/>
    <property type="evidence" value="ECO:0007669"/>
    <property type="project" value="UniProtKB-SubCell"/>
</dbReference>